<keyword evidence="1" id="KW-0732">Signal</keyword>
<dbReference type="PANTHER" id="PTHR46066">
    <property type="entry name" value="CHITINASE DOMAIN-CONTAINING PROTEIN 1 FAMILY MEMBER"/>
    <property type="match status" value="1"/>
</dbReference>
<evidence type="ECO:0000313" key="5">
    <source>
        <dbReference type="Proteomes" id="UP000680304"/>
    </source>
</evidence>
<dbReference type="InterPro" id="IPR011583">
    <property type="entry name" value="Chitinase_II/V-like_cat"/>
</dbReference>
<dbReference type="PROSITE" id="PS51910">
    <property type="entry name" value="GH18_2"/>
    <property type="match status" value="1"/>
</dbReference>
<evidence type="ECO:0000256" key="1">
    <source>
        <dbReference type="SAM" id="SignalP"/>
    </source>
</evidence>
<evidence type="ECO:0008006" key="6">
    <source>
        <dbReference type="Google" id="ProtNLM"/>
    </source>
</evidence>
<evidence type="ECO:0000313" key="4">
    <source>
        <dbReference type="EMBL" id="GIQ62282.1"/>
    </source>
</evidence>
<dbReference type="Pfam" id="PF00395">
    <property type="entry name" value="SLH"/>
    <property type="match status" value="3"/>
</dbReference>
<dbReference type="EMBL" id="BOVJ01000025">
    <property type="protein sequence ID" value="GIQ62282.1"/>
    <property type="molecule type" value="Genomic_DNA"/>
</dbReference>
<dbReference type="Pfam" id="PF00704">
    <property type="entry name" value="Glyco_hydro_18"/>
    <property type="match status" value="1"/>
</dbReference>
<gene>
    <name evidence="4" type="ORF">PACILC2_08500</name>
</gene>
<protein>
    <recommendedName>
        <fullName evidence="6">Glycoside hydrolase</fullName>
    </recommendedName>
</protein>
<feature type="domain" description="SLH" evidence="2">
    <location>
        <begin position="28"/>
        <end position="91"/>
    </location>
</feature>
<evidence type="ECO:0000259" key="2">
    <source>
        <dbReference type="PROSITE" id="PS51272"/>
    </source>
</evidence>
<dbReference type="InterPro" id="IPR029070">
    <property type="entry name" value="Chitinase_insertion_sf"/>
</dbReference>
<dbReference type="InterPro" id="IPR001119">
    <property type="entry name" value="SLH_dom"/>
</dbReference>
<reference evidence="4 5" key="1">
    <citation type="submission" date="2021-04" db="EMBL/GenBank/DDBJ databases">
        <title>Draft genome sequence of Paenibacillus cisolokensis, LC2-13A.</title>
        <authorList>
            <person name="Uke A."/>
            <person name="Chhe C."/>
            <person name="Baramee S."/>
            <person name="Kosugi A."/>
        </authorList>
    </citation>
    <scope>NUCLEOTIDE SEQUENCE [LARGE SCALE GENOMIC DNA]</scope>
    <source>
        <strain evidence="4 5">LC2-13A</strain>
    </source>
</reference>
<accession>A0ABQ4N285</accession>
<evidence type="ECO:0000259" key="3">
    <source>
        <dbReference type="PROSITE" id="PS51910"/>
    </source>
</evidence>
<sequence length="541" mass="59421">MNTRSYIFIFALIAACLFANAGFAAPAAGKPPFDDMAGSYAEDAIAALYAKRIVGGVGDRRFAPERAVTRAEFAAMMLRALHLDPVGNAIPAFSDVRRGAWYYGDVHGAVNLGIVGGTGPRTFEPGRPVTRQEAAVIAARALRLHGEASGRTGLSYADAERIASWAASSVAATAEAGLMQGYAGKFRPLRTISRAEAAVLLYRIVEMPGWKAQFAAEPDAGVQLGWLYEDADRQFRNMTINAVVNTISPRWFFITATGGTTGQADPALIALAHERGKRVWPLVGNRFDREMTHLVLTDPKRSETLVRRFADIVQTYRLDGLNLDFENIDPADRDAFSSFVRETARVLHAHGAELSVCVPPDLETDWSEPFDYAALADAADYIVLMGYEEHWNGSPEPGSVSSLPWVERHVRKLVRQIPAGQVILGLPFYTRDWSRQNGRTVSEDLTLAEQNRRLAEVKPAVRWDETLGQYTAVYNRGGTKHSIWAEDSRSLSLKYMAGASFAIGGNAYWHIGGESPDVWASLGNAIRYGGYDFTRRTVALR</sequence>
<dbReference type="PANTHER" id="PTHR46066:SF2">
    <property type="entry name" value="CHITINASE DOMAIN-CONTAINING PROTEIN 1"/>
    <property type="match status" value="1"/>
</dbReference>
<comment type="caution">
    <text evidence="4">The sequence shown here is derived from an EMBL/GenBank/DDBJ whole genome shotgun (WGS) entry which is preliminary data.</text>
</comment>
<dbReference type="InterPro" id="IPR017853">
    <property type="entry name" value="GH"/>
</dbReference>
<feature type="domain" description="SLH" evidence="2">
    <location>
        <begin position="92"/>
        <end position="152"/>
    </location>
</feature>
<dbReference type="Gene3D" id="3.10.50.10">
    <property type="match status" value="1"/>
</dbReference>
<keyword evidence="5" id="KW-1185">Reference proteome</keyword>
<feature type="domain" description="SLH" evidence="2">
    <location>
        <begin position="153"/>
        <end position="215"/>
    </location>
</feature>
<dbReference type="PROSITE" id="PS51257">
    <property type="entry name" value="PROKAR_LIPOPROTEIN"/>
    <property type="match status" value="1"/>
</dbReference>
<dbReference type="SUPFAM" id="SSF51445">
    <property type="entry name" value="(Trans)glycosidases"/>
    <property type="match status" value="1"/>
</dbReference>
<feature type="signal peptide" evidence="1">
    <location>
        <begin position="1"/>
        <end position="21"/>
    </location>
</feature>
<organism evidence="4 5">
    <name type="scientific">Paenibacillus cisolokensis</name>
    <dbReference type="NCBI Taxonomy" id="1658519"/>
    <lineage>
        <taxon>Bacteria</taxon>
        <taxon>Bacillati</taxon>
        <taxon>Bacillota</taxon>
        <taxon>Bacilli</taxon>
        <taxon>Bacillales</taxon>
        <taxon>Paenibacillaceae</taxon>
        <taxon>Paenibacillus</taxon>
    </lineage>
</organism>
<dbReference type="SMART" id="SM00636">
    <property type="entry name" value="Glyco_18"/>
    <property type="match status" value="1"/>
</dbReference>
<dbReference type="PROSITE" id="PS51272">
    <property type="entry name" value="SLH"/>
    <property type="match status" value="3"/>
</dbReference>
<name>A0ABQ4N285_9BACL</name>
<proteinExistence type="predicted"/>
<feature type="domain" description="GH18" evidence="3">
    <location>
        <begin position="221"/>
        <end position="529"/>
    </location>
</feature>
<dbReference type="InterPro" id="IPR001223">
    <property type="entry name" value="Glyco_hydro18_cat"/>
</dbReference>
<dbReference type="Gene3D" id="3.20.20.80">
    <property type="entry name" value="Glycosidases"/>
    <property type="match status" value="1"/>
</dbReference>
<feature type="chain" id="PRO_5046458605" description="Glycoside hydrolase" evidence="1">
    <location>
        <begin position="22"/>
        <end position="541"/>
    </location>
</feature>
<dbReference type="RefSeq" id="WP_213527609.1">
    <property type="nucleotide sequence ID" value="NZ_BOVJ01000025.1"/>
</dbReference>
<dbReference type="Proteomes" id="UP000680304">
    <property type="component" value="Unassembled WGS sequence"/>
</dbReference>